<comment type="caution">
    <text evidence="3">The sequence shown here is derived from an EMBL/GenBank/DDBJ whole genome shotgun (WGS) entry which is preliminary data.</text>
</comment>
<proteinExistence type="inferred from homology"/>
<dbReference type="PANTHER" id="PTHR30034">
    <property type="entry name" value="FLAGELLAR MOTOR SWITCH PROTEIN FLIM"/>
    <property type="match status" value="1"/>
</dbReference>
<dbReference type="eggNOG" id="COG1886">
    <property type="taxonomic scope" value="Bacteria"/>
</dbReference>
<sequence>MLTLERSKVLFLNAILPRLNGNITFCDYDFTASPQSCVALTLNAASSLFAVQVYNFDFLKNYPELNAKTPDNIPAPLLCAAFEKSFLPYLQKTGSAIDTQITVLDYIDEDGLQAFRHHIDVNYKDAENDLIFNLRLFAKDDNAFSAMLQRITSLPKINVPLEDPVLNCDFVIGSLKLTLAEIKSLKTGDAVIFDSEFIKSGKLNFVCEGLQAPAQYNAEQLQITLLSSLQKTDSGDDMADSEELTTIEDVELTINFSLESIKLPLSSIKELTEGSVLDLNNSALENIAVKLEGKTIGYGRIIEVGGKNALQITRI</sequence>
<reference evidence="3 4" key="1">
    <citation type="submission" date="2011-01" db="EMBL/GenBank/DDBJ databases">
        <authorList>
            <person name="Weinstock G."/>
            <person name="Sodergren E."/>
            <person name="Clifton S."/>
            <person name="Fulton L."/>
            <person name="Fulton B."/>
            <person name="Courtney L."/>
            <person name="Fronick C."/>
            <person name="Harrison M."/>
            <person name="Strong C."/>
            <person name="Farmer C."/>
            <person name="Delahaunty K."/>
            <person name="Markovic C."/>
            <person name="Hall O."/>
            <person name="Minx P."/>
            <person name="Tomlinson C."/>
            <person name="Mitreva M."/>
            <person name="Hou S."/>
            <person name="Chen J."/>
            <person name="Wollam A."/>
            <person name="Pepin K.H."/>
            <person name="Johnson M."/>
            <person name="Bhonagiri V."/>
            <person name="Zhang X."/>
            <person name="Suruliraj S."/>
            <person name="Warren W."/>
            <person name="Chinwalla A."/>
            <person name="Mardis E.R."/>
            <person name="Wilson R.K."/>
        </authorList>
    </citation>
    <scope>NUCLEOTIDE SEQUENCE [LARGE SCALE GENOMIC DNA]</scope>
    <source>
        <strain evidence="4">DSM 22608 / JCM 16073 / KCTC 15190 / YIT 12066</strain>
    </source>
</reference>
<keyword evidence="4" id="KW-1185">Reference proteome</keyword>
<dbReference type="GO" id="GO:0050918">
    <property type="term" value="P:positive chemotaxis"/>
    <property type="evidence" value="ECO:0007669"/>
    <property type="project" value="TreeGrafter"/>
</dbReference>
<dbReference type="InterPro" id="IPR036429">
    <property type="entry name" value="SpoA-like_sf"/>
</dbReference>
<dbReference type="EMBL" id="AEVO01000057">
    <property type="protein sequence ID" value="EFY06997.1"/>
    <property type="molecule type" value="Genomic_DNA"/>
</dbReference>
<protein>
    <submittedName>
        <fullName evidence="3">Putative type III secretion apparatus protein, YscQ/HrcQ family</fullName>
    </submittedName>
</protein>
<name>E8LKG2_SUCHY</name>
<dbReference type="HOGENOM" id="CLU_882563_0_0_6"/>
<feature type="domain" description="Flagellar motor switch protein FliN-like C-terminal" evidence="2">
    <location>
        <begin position="247"/>
        <end position="315"/>
    </location>
</feature>
<dbReference type="GO" id="GO:0071978">
    <property type="term" value="P:bacterial-type flagellum-dependent swarming motility"/>
    <property type="evidence" value="ECO:0007669"/>
    <property type="project" value="TreeGrafter"/>
</dbReference>
<dbReference type="PRINTS" id="PR00956">
    <property type="entry name" value="FLGMOTORFLIN"/>
</dbReference>
<dbReference type="Proteomes" id="UP000018458">
    <property type="component" value="Unassembled WGS sequence"/>
</dbReference>
<comment type="similarity">
    <text evidence="1">Belongs to the FliN/MopA/SpaO family.</text>
</comment>
<evidence type="ECO:0000259" key="2">
    <source>
        <dbReference type="Pfam" id="PF01052"/>
    </source>
</evidence>
<evidence type="ECO:0000313" key="3">
    <source>
        <dbReference type="EMBL" id="EFY06997.1"/>
    </source>
</evidence>
<organism evidence="3 4">
    <name type="scientific">Succinatimonas hippei (strain DSM 22608 / JCM 16073 / KCTC 15190 / YIT 12066)</name>
    <dbReference type="NCBI Taxonomy" id="762983"/>
    <lineage>
        <taxon>Bacteria</taxon>
        <taxon>Pseudomonadati</taxon>
        <taxon>Pseudomonadota</taxon>
        <taxon>Gammaproteobacteria</taxon>
        <taxon>Aeromonadales</taxon>
        <taxon>Succinivibrionaceae</taxon>
        <taxon>Succinatimonas</taxon>
    </lineage>
</organism>
<evidence type="ECO:0000313" key="4">
    <source>
        <dbReference type="Proteomes" id="UP000018458"/>
    </source>
</evidence>
<dbReference type="STRING" id="762983.HMPREF9444_01193"/>
<dbReference type="SUPFAM" id="SSF101801">
    <property type="entry name" value="Surface presentation of antigens (SPOA)"/>
    <property type="match status" value="1"/>
</dbReference>
<evidence type="ECO:0000256" key="1">
    <source>
        <dbReference type="ARBA" id="ARBA00009226"/>
    </source>
</evidence>
<dbReference type="Pfam" id="PF01052">
    <property type="entry name" value="FliMN_C"/>
    <property type="match status" value="1"/>
</dbReference>
<accession>E8LKG2</accession>
<gene>
    <name evidence="3" type="ORF">HMPREF9444_01193</name>
</gene>
<dbReference type="InterPro" id="IPR001543">
    <property type="entry name" value="FliN-like_C"/>
</dbReference>
<dbReference type="RefSeq" id="WP_009143393.1">
    <property type="nucleotide sequence ID" value="NZ_GL830993.1"/>
</dbReference>
<dbReference type="Gene3D" id="2.30.330.10">
    <property type="entry name" value="SpoA-like"/>
    <property type="match status" value="1"/>
</dbReference>
<dbReference type="InterPro" id="IPR001172">
    <property type="entry name" value="FliN_T3SS_HrcQb"/>
</dbReference>
<dbReference type="PANTHER" id="PTHR30034:SF6">
    <property type="entry name" value="YOP PROTEINS TRANSLOCATION PROTEIN Q"/>
    <property type="match status" value="1"/>
</dbReference>
<dbReference type="AlphaFoldDB" id="E8LKG2"/>
<dbReference type="GO" id="GO:0009425">
    <property type="term" value="C:bacterial-type flagellum basal body"/>
    <property type="evidence" value="ECO:0007669"/>
    <property type="project" value="InterPro"/>
</dbReference>
<dbReference type="GO" id="GO:0003774">
    <property type="term" value="F:cytoskeletal motor activity"/>
    <property type="evidence" value="ECO:0007669"/>
    <property type="project" value="InterPro"/>
</dbReference>